<dbReference type="InterPro" id="IPR025847">
    <property type="entry name" value="MEDS_domain"/>
</dbReference>
<dbReference type="Pfam" id="PF13581">
    <property type="entry name" value="HATPase_c_2"/>
    <property type="match status" value="1"/>
</dbReference>
<dbReference type="CDD" id="cd16936">
    <property type="entry name" value="HATPase_RsbW-like"/>
    <property type="match status" value="1"/>
</dbReference>
<organism evidence="4 5">
    <name type="scientific">Dactylosporangium vinaceum</name>
    <dbReference type="NCBI Taxonomy" id="53362"/>
    <lineage>
        <taxon>Bacteria</taxon>
        <taxon>Bacillati</taxon>
        <taxon>Actinomycetota</taxon>
        <taxon>Actinomycetes</taxon>
        <taxon>Micromonosporales</taxon>
        <taxon>Micromonosporaceae</taxon>
        <taxon>Dactylosporangium</taxon>
    </lineage>
</organism>
<feature type="domain" description="MEDS" evidence="3">
    <location>
        <begin position="14"/>
        <end position="157"/>
    </location>
</feature>
<reference evidence="4 5" key="1">
    <citation type="submission" date="2024-09" db="EMBL/GenBank/DDBJ databases">
        <authorList>
            <person name="Sun Q."/>
            <person name="Mori K."/>
        </authorList>
    </citation>
    <scope>NUCLEOTIDE SEQUENCE [LARGE SCALE GENOMIC DNA]</scope>
    <source>
        <strain evidence="4 5">JCM 3307</strain>
    </source>
</reference>
<evidence type="ECO:0000313" key="4">
    <source>
        <dbReference type="EMBL" id="MFB9445940.1"/>
    </source>
</evidence>
<dbReference type="Gene3D" id="3.30.565.10">
    <property type="entry name" value="Histidine kinase-like ATPase, C-terminal domain"/>
    <property type="match status" value="1"/>
</dbReference>
<name>A0ABV5MAS4_9ACTN</name>
<dbReference type="PANTHER" id="PTHR35526">
    <property type="entry name" value="ANTI-SIGMA-F FACTOR RSBW-RELATED"/>
    <property type="match status" value="1"/>
</dbReference>
<dbReference type="Pfam" id="PF14417">
    <property type="entry name" value="MEDS"/>
    <property type="match status" value="1"/>
</dbReference>
<evidence type="ECO:0000313" key="5">
    <source>
        <dbReference type="Proteomes" id="UP001589608"/>
    </source>
</evidence>
<keyword evidence="1" id="KW-0808">Transferase</keyword>
<dbReference type="SUPFAM" id="SSF55874">
    <property type="entry name" value="ATPase domain of HSP90 chaperone/DNA topoisomerase II/histidine kinase"/>
    <property type="match status" value="1"/>
</dbReference>
<dbReference type="RefSeq" id="WP_223093002.1">
    <property type="nucleotide sequence ID" value="NZ_CP061913.1"/>
</dbReference>
<dbReference type="PANTHER" id="PTHR35526:SF3">
    <property type="entry name" value="ANTI-SIGMA-F FACTOR RSBW"/>
    <property type="match status" value="1"/>
</dbReference>
<dbReference type="InterPro" id="IPR036890">
    <property type="entry name" value="HATPase_C_sf"/>
</dbReference>
<protein>
    <submittedName>
        <fullName evidence="4">Anti-sigma factor RsbA family regulatory protein</fullName>
    </submittedName>
</protein>
<accession>A0ABV5MAS4</accession>
<evidence type="ECO:0000259" key="2">
    <source>
        <dbReference type="Pfam" id="PF13581"/>
    </source>
</evidence>
<dbReference type="InterPro" id="IPR050267">
    <property type="entry name" value="Anti-sigma-factor_SerPK"/>
</dbReference>
<gene>
    <name evidence="4" type="ORF">ACFFTR_22905</name>
</gene>
<dbReference type="InterPro" id="IPR003594">
    <property type="entry name" value="HATPase_dom"/>
</dbReference>
<evidence type="ECO:0000259" key="3">
    <source>
        <dbReference type="Pfam" id="PF14417"/>
    </source>
</evidence>
<sequence length="318" mass="34394">MRSGPALGHSGLFHEAAFYGSDDEFLAVVVPFLRDGVAAGEPTVSLFGPHNQRLVRSVFGPDSGVEFIDGGRHYLRPASAIRRHRDMLTRYVDAGAVQIRIAGDVPHPGVGVPWEWWARYESAVNEVYDEFPMYGLCPYDTRTAPREILDDVQRTHTHMVGADGHRRPSGMYQPPRQFLTSGVTSWTEPLQSAAPAIELLDPSPARARDAVGALRAVAALSEEEFEGLVVAVSEAVTNAIRHGRAPVHLRGWARGGRAVVTVTDAGPGPANPVAGLMPDREPGGLGLWLMHQLCAYVSLQRGPEGFTVRLVAEDPDGA</sequence>
<keyword evidence="1" id="KW-0723">Serine/threonine-protein kinase</keyword>
<dbReference type="Proteomes" id="UP001589608">
    <property type="component" value="Unassembled WGS sequence"/>
</dbReference>
<dbReference type="InterPro" id="IPR047718">
    <property type="entry name" value="RsbA-like_anti_sig"/>
</dbReference>
<feature type="domain" description="Histidine kinase/HSP90-like ATPase" evidence="2">
    <location>
        <begin position="206"/>
        <end position="311"/>
    </location>
</feature>
<evidence type="ECO:0000256" key="1">
    <source>
        <dbReference type="ARBA" id="ARBA00022527"/>
    </source>
</evidence>
<keyword evidence="5" id="KW-1185">Reference proteome</keyword>
<comment type="caution">
    <text evidence="4">The sequence shown here is derived from an EMBL/GenBank/DDBJ whole genome shotgun (WGS) entry which is preliminary data.</text>
</comment>
<proteinExistence type="predicted"/>
<keyword evidence="1" id="KW-0418">Kinase</keyword>
<dbReference type="EMBL" id="JBHMCA010000043">
    <property type="protein sequence ID" value="MFB9445940.1"/>
    <property type="molecule type" value="Genomic_DNA"/>
</dbReference>
<dbReference type="NCBIfam" id="NF041045">
    <property type="entry name" value="RsbA_anti_sig"/>
    <property type="match status" value="1"/>
</dbReference>